<evidence type="ECO:0000313" key="1">
    <source>
        <dbReference type="EMBL" id="VDP32879.1"/>
    </source>
</evidence>
<keyword evidence="2" id="KW-1185">Reference proteome</keyword>
<dbReference type="EMBL" id="UZAL01027470">
    <property type="protein sequence ID" value="VDP32879.1"/>
    <property type="molecule type" value="Genomic_DNA"/>
</dbReference>
<dbReference type="Proteomes" id="UP000269396">
    <property type="component" value="Unassembled WGS sequence"/>
</dbReference>
<dbReference type="STRING" id="31246.A0A183NVU9"/>
<name>A0A183NVU9_9TREM</name>
<accession>A0A183NVU9</accession>
<dbReference type="AlphaFoldDB" id="A0A183NVU9"/>
<reference evidence="1 2" key="1">
    <citation type="submission" date="2018-11" db="EMBL/GenBank/DDBJ databases">
        <authorList>
            <consortium name="Pathogen Informatics"/>
        </authorList>
    </citation>
    <scope>NUCLEOTIDE SEQUENCE [LARGE SCALE GENOMIC DNA]</scope>
    <source>
        <strain>Denwood</strain>
        <strain evidence="2">Zambia</strain>
    </source>
</reference>
<proteinExistence type="predicted"/>
<gene>
    <name evidence="1" type="ORF">SMTD_LOCUS6235</name>
</gene>
<protein>
    <submittedName>
        <fullName evidence="1">Uncharacterized protein</fullName>
    </submittedName>
</protein>
<evidence type="ECO:0000313" key="2">
    <source>
        <dbReference type="Proteomes" id="UP000269396"/>
    </source>
</evidence>
<organism evidence="1 2">
    <name type="scientific">Schistosoma mattheei</name>
    <dbReference type="NCBI Taxonomy" id="31246"/>
    <lineage>
        <taxon>Eukaryota</taxon>
        <taxon>Metazoa</taxon>
        <taxon>Spiralia</taxon>
        <taxon>Lophotrochozoa</taxon>
        <taxon>Platyhelminthes</taxon>
        <taxon>Trematoda</taxon>
        <taxon>Digenea</taxon>
        <taxon>Strigeidida</taxon>
        <taxon>Schistosomatoidea</taxon>
        <taxon>Schistosomatidae</taxon>
        <taxon>Schistosoma</taxon>
    </lineage>
</organism>
<sequence>MVVTETWLTQSIDSMELDFDGFMLGFVSNRNTVGADESNQFGVIAAQKLKELIELLELILLGVHGLCLNGTNKNSPVVFKKVLETFWTLILIRAANLDSIVLFSNQSLDDFALPYRRLKNSNVASKSKLASENITSSKDEVPTHFLYDSNLLNRLLASLSNLGEYQVHGPLLLFGAVCAIAFTHSGSVSRNSSDPSPDSTYELSDYSKSQNFDENISVISEHCAQISIQNLDVFRFLVERLDRIDFSPPQVSHMDCNVSVPYSEFNASLVSLATHSAIFDLVTLLARGVTLWSLDSNPPPTSQLFDSLDYPNRDGFLTLFSRTLRVVVTNAHLVRCPMSKGISDTSDDVPDFPVDSGPRIGCRIFGLIESLIESFPYDLSVLRIYTSLLVPSSSTKIKSGSIDLVNHVKEFINRVPYLAEPLTESLLKNLSPRNASLYPQLTSNIEKKLYMQVFLNKPRTVMTVNSKITSSSTSLPERNNIFSGVYLVSGTQGYVDQDLGLVVWRIEYSLWHVIGNEIYLAELALNDFHKSIVSSKDKYEARVILNTTSYDSELLQTQAEFYAQFYTRLTRLLDLLEFISACFKVIITNNCDI</sequence>